<dbReference type="KEGG" id="aja:AJAP_13775"/>
<accession>A0A075UT93</accession>
<evidence type="ECO:0000313" key="1">
    <source>
        <dbReference type="EMBL" id="AIG75636.1"/>
    </source>
</evidence>
<name>A0A075UT93_9PSEU</name>
<proteinExistence type="predicted"/>
<reference evidence="1 2" key="1">
    <citation type="journal article" date="2014" name="J. Biotechnol.">
        <title>Complete genome sequence of the actinobacterium Amycolatopsis japonica MG417-CF17(T) (=DSM 44213T) producing (S,S)-N,N'-ethylenediaminedisuccinic acid.</title>
        <authorList>
            <person name="Stegmann E."/>
            <person name="Albersmeier A."/>
            <person name="Spohn M."/>
            <person name="Gert H."/>
            <person name="Weber T."/>
            <person name="Wohlleben W."/>
            <person name="Kalinowski J."/>
            <person name="Ruckert C."/>
        </authorList>
    </citation>
    <scope>NUCLEOTIDE SEQUENCE [LARGE SCALE GENOMIC DNA]</scope>
    <source>
        <strain evidence="2">MG417-CF17 (DSM 44213)</strain>
    </source>
</reference>
<protein>
    <submittedName>
        <fullName evidence="1">Uncharacterized protein</fullName>
    </submittedName>
</protein>
<dbReference type="RefSeq" id="WP_038511343.1">
    <property type="nucleotide sequence ID" value="NZ_CP008953.1"/>
</dbReference>
<organism evidence="1 2">
    <name type="scientific">Amycolatopsis japonica</name>
    <dbReference type="NCBI Taxonomy" id="208439"/>
    <lineage>
        <taxon>Bacteria</taxon>
        <taxon>Bacillati</taxon>
        <taxon>Actinomycetota</taxon>
        <taxon>Actinomycetes</taxon>
        <taxon>Pseudonocardiales</taxon>
        <taxon>Pseudonocardiaceae</taxon>
        <taxon>Amycolatopsis</taxon>
        <taxon>Amycolatopsis japonica group</taxon>
    </lineage>
</organism>
<gene>
    <name evidence="1" type="ORF">AJAP_13775</name>
</gene>
<keyword evidence="2" id="KW-1185">Reference proteome</keyword>
<evidence type="ECO:0000313" key="2">
    <source>
        <dbReference type="Proteomes" id="UP000028492"/>
    </source>
</evidence>
<dbReference type="AlphaFoldDB" id="A0A075UT93"/>
<dbReference type="STRING" id="208439.AJAP_13775"/>
<dbReference type="eggNOG" id="ENOG5033XNZ">
    <property type="taxonomic scope" value="Bacteria"/>
</dbReference>
<dbReference type="Proteomes" id="UP000028492">
    <property type="component" value="Chromosome"/>
</dbReference>
<dbReference type="EMBL" id="CP008953">
    <property type="protein sequence ID" value="AIG75636.1"/>
    <property type="molecule type" value="Genomic_DNA"/>
</dbReference>
<sequence>MTQSVETPVQEFSLDWTMNAGKGGRVGFAVSGQVTLLDNNRFYKIDGVLYISEGSTYCREIGNPHLFVRRNGVEESGRQWGWETICNRKSCSRLCSMDAYFVRTGYWAPADRAIQLSIGAETGWNRKRSFSPTVTVRLKD</sequence>
<dbReference type="HOGENOM" id="CLU_129333_0_0_11"/>